<evidence type="ECO:0008006" key="3">
    <source>
        <dbReference type="Google" id="ProtNLM"/>
    </source>
</evidence>
<organism evidence="1 2">
    <name type="scientific">Yaniella flava</name>
    <dbReference type="NCBI Taxonomy" id="287930"/>
    <lineage>
        <taxon>Bacteria</taxon>
        <taxon>Bacillati</taxon>
        <taxon>Actinomycetota</taxon>
        <taxon>Actinomycetes</taxon>
        <taxon>Micrococcales</taxon>
        <taxon>Micrococcaceae</taxon>
        <taxon>Yaniella</taxon>
    </lineage>
</organism>
<accession>A0ABN2UVQ0</accession>
<dbReference type="Pfam" id="PF11662">
    <property type="entry name" value="DUF3263"/>
    <property type="match status" value="1"/>
</dbReference>
<keyword evidence="2" id="KW-1185">Reference proteome</keyword>
<reference evidence="1 2" key="1">
    <citation type="journal article" date="2019" name="Int. J. Syst. Evol. Microbiol.">
        <title>The Global Catalogue of Microorganisms (GCM) 10K type strain sequencing project: providing services to taxonomists for standard genome sequencing and annotation.</title>
        <authorList>
            <consortium name="The Broad Institute Genomics Platform"/>
            <consortium name="The Broad Institute Genome Sequencing Center for Infectious Disease"/>
            <person name="Wu L."/>
            <person name="Ma J."/>
        </authorList>
    </citation>
    <scope>NUCLEOTIDE SEQUENCE [LARGE SCALE GENOMIC DNA]</scope>
    <source>
        <strain evidence="1 2">JCM 13595</strain>
    </source>
</reference>
<sequence>MAALTATEQHMLEFEKRSWHYAGAKDRDISDTFGLTPTRYYQKLARLITTERAYAYNPMLIDRLLNSRSTVQRTEGVA</sequence>
<comment type="caution">
    <text evidence="1">The sequence shown here is derived from an EMBL/GenBank/DDBJ whole genome shotgun (WGS) entry which is preliminary data.</text>
</comment>
<dbReference type="Proteomes" id="UP001501461">
    <property type="component" value="Unassembled WGS sequence"/>
</dbReference>
<gene>
    <name evidence="1" type="ORF">GCM10009720_27030</name>
</gene>
<proteinExistence type="predicted"/>
<protein>
    <recommendedName>
        <fullName evidence="3">DUF3263 domain-containing protein</fullName>
    </recommendedName>
</protein>
<dbReference type="InterPro" id="IPR021678">
    <property type="entry name" value="DUF3263"/>
</dbReference>
<dbReference type="RefSeq" id="WP_343959650.1">
    <property type="nucleotide sequence ID" value="NZ_BAAAMN010000056.1"/>
</dbReference>
<evidence type="ECO:0000313" key="1">
    <source>
        <dbReference type="EMBL" id="GAA2044709.1"/>
    </source>
</evidence>
<name>A0ABN2UVQ0_9MICC</name>
<dbReference type="EMBL" id="BAAAMN010000056">
    <property type="protein sequence ID" value="GAA2044709.1"/>
    <property type="molecule type" value="Genomic_DNA"/>
</dbReference>
<evidence type="ECO:0000313" key="2">
    <source>
        <dbReference type="Proteomes" id="UP001501461"/>
    </source>
</evidence>